<dbReference type="Proteomes" id="UP000824120">
    <property type="component" value="Chromosome 12"/>
</dbReference>
<reference evidence="1 2" key="1">
    <citation type="submission" date="2020-09" db="EMBL/GenBank/DDBJ databases">
        <title>De no assembly of potato wild relative species, Solanum commersonii.</title>
        <authorList>
            <person name="Cho K."/>
        </authorList>
    </citation>
    <scope>NUCLEOTIDE SEQUENCE [LARGE SCALE GENOMIC DNA]</scope>
    <source>
        <strain evidence="1">LZ3.2</strain>
        <tissue evidence="1">Leaf</tissue>
    </source>
</reference>
<keyword evidence="2" id="KW-1185">Reference proteome</keyword>
<name>A0A9J5W7F3_SOLCO</name>
<evidence type="ECO:0000313" key="2">
    <source>
        <dbReference type="Proteomes" id="UP000824120"/>
    </source>
</evidence>
<proteinExistence type="predicted"/>
<protein>
    <submittedName>
        <fullName evidence="1">Uncharacterized protein</fullName>
    </submittedName>
</protein>
<gene>
    <name evidence="1" type="ORF">H5410_061232</name>
</gene>
<dbReference type="AlphaFoldDB" id="A0A9J5W7F3"/>
<organism evidence="1 2">
    <name type="scientific">Solanum commersonii</name>
    <name type="common">Commerson's wild potato</name>
    <name type="synonym">Commerson's nightshade</name>
    <dbReference type="NCBI Taxonomy" id="4109"/>
    <lineage>
        <taxon>Eukaryota</taxon>
        <taxon>Viridiplantae</taxon>
        <taxon>Streptophyta</taxon>
        <taxon>Embryophyta</taxon>
        <taxon>Tracheophyta</taxon>
        <taxon>Spermatophyta</taxon>
        <taxon>Magnoliopsida</taxon>
        <taxon>eudicotyledons</taxon>
        <taxon>Gunneridae</taxon>
        <taxon>Pentapetalae</taxon>
        <taxon>asterids</taxon>
        <taxon>lamiids</taxon>
        <taxon>Solanales</taxon>
        <taxon>Solanaceae</taxon>
        <taxon>Solanoideae</taxon>
        <taxon>Solaneae</taxon>
        <taxon>Solanum</taxon>
    </lineage>
</organism>
<accession>A0A9J5W7F3</accession>
<evidence type="ECO:0000313" key="1">
    <source>
        <dbReference type="EMBL" id="KAG5571466.1"/>
    </source>
</evidence>
<feature type="non-terminal residue" evidence="1">
    <location>
        <position position="35"/>
    </location>
</feature>
<dbReference type="EMBL" id="JACXVP010000012">
    <property type="protein sequence ID" value="KAG5571466.1"/>
    <property type="molecule type" value="Genomic_DNA"/>
</dbReference>
<sequence>MRTSFEIVGVLSSPTAQLNSFANSTCLYLSLLIDL</sequence>
<comment type="caution">
    <text evidence="1">The sequence shown here is derived from an EMBL/GenBank/DDBJ whole genome shotgun (WGS) entry which is preliminary data.</text>
</comment>